<name>W1PT08_AMBTC</name>
<evidence type="ECO:0000256" key="7">
    <source>
        <dbReference type="ARBA" id="ARBA00022777"/>
    </source>
</evidence>
<keyword evidence="9" id="KW-0927">Auxin signaling pathway</keyword>
<dbReference type="Gramene" id="ERN10415">
    <property type="protein sequence ID" value="ERN10415"/>
    <property type="gene ID" value="AMTR_s00026p00186490"/>
</dbReference>
<keyword evidence="3" id="KW-0723">Serine/threonine-protein kinase</keyword>
<dbReference type="FunFam" id="3.30.200.20:FF:000081">
    <property type="entry name" value="Octicosapeptide/phox/Bem1p domain kinase superfamily protein"/>
    <property type="match status" value="1"/>
</dbReference>
<dbReference type="PROSITE" id="PS00107">
    <property type="entry name" value="PROTEIN_KINASE_ATP"/>
    <property type="match status" value="1"/>
</dbReference>
<evidence type="ECO:0000256" key="5">
    <source>
        <dbReference type="ARBA" id="ARBA00022679"/>
    </source>
</evidence>
<sequence length="1621" mass="175675">MAADQNSIPKDLRPLSFGLKVADGNGSSSILQPAVAQDISGSPRSRIALYQERQQRGFEGHYPMTYTESMVTGLSGLLPISSSAIEILGSFNAFAGNGNEPLTDRFPYDMAQGRSFTLKSNASDSQSNNVHQHQRQTSVPSTSQDSHCPEATDDFSTKKVKFLCSFGGKILPRPSDGVLRYVGGQTRIISLRKGIGFQVLFQKLVDAYGQPVVIKYQLPQEDLDALISVSCDEDLDNMMEEYDKLLENSRKGSPKFRVFLFPASEPESSDVVQYADHQEAGQRYVEALNGIPESTNRIKESTTSATSTQSSDCQFNGDASDNFVPSQGDAGSNLLSSKIPVNDAPRLANDALRLANDAPSVVNDAPRSANDAPRFANGDPRLANGDTRLAYRFPNQLIFGEDAASSSAASVNTSGPSEPMPMCSMLRLGQTHSVDPAVRPEEDHLHAKVDNLSAMLNLPVYGLSTSPSERPNISSTLVDCRPEGQQMPQIEAHASLVDVRPPPTYVHGYVGAHPSAYNLSSYSPYNNSDIRISPESMNASQSSSLSAQQSVVHVASVIGVAGVSYPFALAGSLGYPIGVCPPSQNLCAGPSSPRVNGKIGGQLFVPTPHIPIEHYMEESSAGARFQLNGDQSHKAFQVPQITHSPPVQVQGQSTMERLICQPSAPECVVFSEEWVAQQMGNSGDKVSILEDCFMCQKALPHAHSDTLIQERVNPVPETNSALQSHHSDGSLRLMASPRVAGALGEGSAAPPVEHWLGMGRGAVARFQGNGGSHAKLNGQNGHETAASSLRPPRIPHVPEQHLDYDQVPQQQTEKPDHTKLLFTQNIPVKSTEELPKTKPFGFTHVDKSTEELQKTEPLDFTHVDNAVNKYGADDVKPLYDPFSSNHSFFHQEDAFVMPHSQVKQEVARDRTIGIDIPLENSLLFPSAEPCDLDSSHDFATKDVCLNSLSPDNYKTLDGRLSAFPVNSSGLSSGIDQSKLPIWMNLDHCVRENQLSGRTQTSETSVVANVNAVREERLNVQPQVTLDSIRVTDPFSEPGIVMSAGYVNPGQPSINNAQSADPSAALPLIGNPSVSHEMLNNKATVPCGDSSCVNTTKENPSQEWRVEGPQAFTRGAINNVTVPMNCNSETVILDPGLGNGKKRDITAASNLPFGPSGLDRWDLLHGVPVPQLGVCNVENKDISFMMGLPIEDHMVSRGNLGNLGLTLGLDGGLKDSSDAQVETSFQNKLVLEPMQQSHVKSSCDEYIKQELQAVTEDVTASVLCSSTSSVPSASVTGMNGSVLDIIQEGIQELKAQASSHLQIEDINVKILEKPNPGLALSDGIDNLQIIKNSDLEELRELGSGTFGTVYHGKWRGSDVAIKRINDRCFAGKPSEQERLREDFWNEACKLANLHHPNVVAFYGVVLDGPGGTVATVTEYMANGSLRQALQKSDKTLDRRKRLLIAMDVAFGMEYLHGKNIVHFDLKSDNLLVNLRDPYRPVCKVGDLGLSKVKCQTLISGGVRGTLPWMAPELLNGSSNLVSEKVDVFSFGIVMWELLTGDEPYANLHYGAIIGGIVNNTLRPPIPENCDPEWRSLMEKCWSSDPPERPSFTEVADMLRSMAASLPPKGQAQHAPAQPQQPR</sequence>
<keyword evidence="14" id="KW-1185">Reference proteome</keyword>
<dbReference type="PANTHER" id="PTHR23257">
    <property type="entry name" value="SERINE-THREONINE PROTEIN KINASE"/>
    <property type="match status" value="1"/>
</dbReference>
<dbReference type="SMART" id="SM00220">
    <property type="entry name" value="S_TKc"/>
    <property type="match status" value="1"/>
</dbReference>
<dbReference type="GO" id="GO:0010928">
    <property type="term" value="P:regulation of auxin mediated signaling pathway"/>
    <property type="evidence" value="ECO:0007669"/>
    <property type="project" value="UniProtKB-ARBA"/>
</dbReference>
<protein>
    <recommendedName>
        <fullName evidence="12">Protein kinase domain-containing protein</fullName>
    </recommendedName>
</protein>
<dbReference type="SUPFAM" id="SSF54277">
    <property type="entry name" value="CAD &amp; PB1 domains"/>
    <property type="match status" value="1"/>
</dbReference>
<keyword evidence="4" id="KW-0597">Phosphoprotein</keyword>
<dbReference type="Proteomes" id="UP000017836">
    <property type="component" value="Unassembled WGS sequence"/>
</dbReference>
<feature type="region of interest" description="Disordered" evidence="11">
    <location>
        <begin position="119"/>
        <end position="150"/>
    </location>
</feature>
<dbReference type="GO" id="GO:0007165">
    <property type="term" value="P:signal transduction"/>
    <property type="evidence" value="ECO:0000318"/>
    <property type="project" value="GO_Central"/>
</dbReference>
<dbReference type="PRINTS" id="PR00109">
    <property type="entry name" value="TYRKINASE"/>
</dbReference>
<dbReference type="KEGG" id="atr:18438588"/>
<evidence type="ECO:0000256" key="10">
    <source>
        <dbReference type="PROSITE-ProRule" id="PRU10141"/>
    </source>
</evidence>
<gene>
    <name evidence="13" type="ORF">AMTR_s00026p00186490</name>
</gene>
<dbReference type="SUPFAM" id="SSF56112">
    <property type="entry name" value="Protein kinase-like (PK-like)"/>
    <property type="match status" value="1"/>
</dbReference>
<keyword evidence="6 10" id="KW-0547">Nucleotide-binding</keyword>
<dbReference type="FunFam" id="3.10.20.90:FF:000058">
    <property type="entry name" value="Octicosapeptide/phox/Bem1p domain kinase superfamily protein"/>
    <property type="match status" value="1"/>
</dbReference>
<evidence type="ECO:0000313" key="13">
    <source>
        <dbReference type="EMBL" id="ERN10415.1"/>
    </source>
</evidence>
<evidence type="ECO:0000313" key="14">
    <source>
        <dbReference type="Proteomes" id="UP000017836"/>
    </source>
</evidence>
<dbReference type="OMA" id="SHEINEY"/>
<keyword evidence="2" id="KW-0963">Cytoplasm</keyword>
<dbReference type="Gene3D" id="1.10.510.10">
    <property type="entry name" value="Transferase(Phosphotransferase) domain 1"/>
    <property type="match status" value="1"/>
</dbReference>
<feature type="domain" description="Protein kinase" evidence="12">
    <location>
        <begin position="1334"/>
        <end position="1604"/>
    </location>
</feature>
<evidence type="ECO:0000256" key="6">
    <source>
        <dbReference type="ARBA" id="ARBA00022741"/>
    </source>
</evidence>
<evidence type="ECO:0000256" key="1">
    <source>
        <dbReference type="ARBA" id="ARBA00004496"/>
    </source>
</evidence>
<keyword evidence="7" id="KW-0418">Kinase</keyword>
<keyword evidence="5" id="KW-0808">Transferase</keyword>
<dbReference type="PANTHER" id="PTHR23257:SF797">
    <property type="entry name" value="KINASE SUPERFAMILY WITH OCTICOSAPEPTIDE_PHOX_BEM1P DOMAIN-CONTAINING PROTEIN"/>
    <property type="match status" value="1"/>
</dbReference>
<dbReference type="InterPro" id="IPR017441">
    <property type="entry name" value="Protein_kinase_ATP_BS"/>
</dbReference>
<dbReference type="HOGENOM" id="CLU_003108_0_1_1"/>
<dbReference type="InterPro" id="IPR000270">
    <property type="entry name" value="PB1_dom"/>
</dbReference>
<dbReference type="SMART" id="SM00666">
    <property type="entry name" value="PB1"/>
    <property type="match status" value="1"/>
</dbReference>
<dbReference type="eggNOG" id="KOG0192">
    <property type="taxonomic scope" value="Eukaryota"/>
</dbReference>
<dbReference type="GO" id="GO:0005524">
    <property type="term" value="F:ATP binding"/>
    <property type="evidence" value="ECO:0007669"/>
    <property type="project" value="UniProtKB-UniRule"/>
</dbReference>
<dbReference type="OrthoDB" id="4062651at2759"/>
<proteinExistence type="predicted"/>
<dbReference type="CDD" id="cd06410">
    <property type="entry name" value="PB1_UP2"/>
    <property type="match status" value="1"/>
</dbReference>
<dbReference type="CDD" id="cd13999">
    <property type="entry name" value="STKc_MAP3K-like"/>
    <property type="match status" value="1"/>
</dbReference>
<dbReference type="GO" id="GO:0005737">
    <property type="term" value="C:cytoplasm"/>
    <property type="evidence" value="ECO:0000318"/>
    <property type="project" value="GO_Central"/>
</dbReference>
<dbReference type="InterPro" id="IPR011009">
    <property type="entry name" value="Kinase-like_dom_sf"/>
</dbReference>
<feature type="region of interest" description="Disordered" evidence="11">
    <location>
        <begin position="359"/>
        <end position="384"/>
    </location>
</feature>
<feature type="region of interest" description="Disordered" evidence="11">
    <location>
        <begin position="1601"/>
        <end position="1621"/>
    </location>
</feature>
<dbReference type="GO" id="GO:0009734">
    <property type="term" value="P:auxin-activated signaling pathway"/>
    <property type="evidence" value="ECO:0007669"/>
    <property type="project" value="UniProtKB-KW"/>
</dbReference>
<evidence type="ECO:0000259" key="12">
    <source>
        <dbReference type="PROSITE" id="PS50011"/>
    </source>
</evidence>
<dbReference type="InterPro" id="IPR008271">
    <property type="entry name" value="Ser/Thr_kinase_AS"/>
</dbReference>
<feature type="compositionally biased region" description="Polar residues" evidence="11">
    <location>
        <begin position="119"/>
        <end position="146"/>
    </location>
</feature>
<evidence type="ECO:0000256" key="9">
    <source>
        <dbReference type="ARBA" id="ARBA00023294"/>
    </source>
</evidence>
<dbReference type="EMBL" id="KI392852">
    <property type="protein sequence ID" value="ERN10415.1"/>
    <property type="molecule type" value="Genomic_DNA"/>
</dbReference>
<evidence type="ECO:0000256" key="4">
    <source>
        <dbReference type="ARBA" id="ARBA00022553"/>
    </source>
</evidence>
<evidence type="ECO:0000256" key="2">
    <source>
        <dbReference type="ARBA" id="ARBA00022490"/>
    </source>
</evidence>
<feature type="compositionally biased region" description="Polar residues" evidence="11">
    <location>
        <begin position="312"/>
        <end position="336"/>
    </location>
</feature>
<reference evidence="14" key="1">
    <citation type="journal article" date="2013" name="Science">
        <title>The Amborella genome and the evolution of flowering plants.</title>
        <authorList>
            <consortium name="Amborella Genome Project"/>
        </authorList>
    </citation>
    <scope>NUCLEOTIDE SEQUENCE [LARGE SCALE GENOMIC DNA]</scope>
</reference>
<evidence type="ECO:0000256" key="11">
    <source>
        <dbReference type="SAM" id="MobiDB-lite"/>
    </source>
</evidence>
<dbReference type="Gene3D" id="3.10.20.90">
    <property type="entry name" value="Phosphatidylinositol 3-kinase Catalytic Subunit, Chain A, domain 1"/>
    <property type="match status" value="1"/>
</dbReference>
<keyword evidence="8 10" id="KW-0067">ATP-binding</keyword>
<dbReference type="InterPro" id="IPR001245">
    <property type="entry name" value="Ser-Thr/Tyr_kinase_cat_dom"/>
</dbReference>
<dbReference type="InterPro" id="IPR000719">
    <property type="entry name" value="Prot_kinase_dom"/>
</dbReference>
<feature type="compositionally biased region" description="Low complexity" evidence="11">
    <location>
        <begin position="1605"/>
        <end position="1621"/>
    </location>
</feature>
<dbReference type="Gene3D" id="3.30.200.20">
    <property type="entry name" value="Phosphorylase Kinase, domain 1"/>
    <property type="match status" value="1"/>
</dbReference>
<dbReference type="GO" id="GO:0004674">
    <property type="term" value="F:protein serine/threonine kinase activity"/>
    <property type="evidence" value="ECO:0007669"/>
    <property type="project" value="UniProtKB-KW"/>
</dbReference>
<organism evidence="13 14">
    <name type="scientific">Amborella trichopoda</name>
    <dbReference type="NCBI Taxonomy" id="13333"/>
    <lineage>
        <taxon>Eukaryota</taxon>
        <taxon>Viridiplantae</taxon>
        <taxon>Streptophyta</taxon>
        <taxon>Embryophyta</taxon>
        <taxon>Tracheophyta</taxon>
        <taxon>Spermatophyta</taxon>
        <taxon>Magnoliopsida</taxon>
        <taxon>Amborellales</taxon>
        <taxon>Amborellaceae</taxon>
        <taxon>Amborella</taxon>
    </lineage>
</organism>
<comment type="subcellular location">
    <subcellularLocation>
        <location evidence="1">Cytoplasm</location>
    </subcellularLocation>
</comment>
<evidence type="ECO:0000256" key="8">
    <source>
        <dbReference type="ARBA" id="ARBA00022840"/>
    </source>
</evidence>
<dbReference type="Pfam" id="PF07714">
    <property type="entry name" value="PK_Tyr_Ser-Thr"/>
    <property type="match status" value="1"/>
</dbReference>
<feature type="region of interest" description="Disordered" evidence="11">
    <location>
        <begin position="291"/>
        <end position="337"/>
    </location>
</feature>
<accession>W1PT08</accession>
<dbReference type="InterPro" id="IPR050167">
    <property type="entry name" value="Ser_Thr_protein_kinase"/>
</dbReference>
<dbReference type="PROSITE" id="PS00108">
    <property type="entry name" value="PROTEIN_KINASE_ST"/>
    <property type="match status" value="1"/>
</dbReference>
<dbReference type="GO" id="GO:0004672">
    <property type="term" value="F:protein kinase activity"/>
    <property type="evidence" value="ECO:0000318"/>
    <property type="project" value="GO_Central"/>
</dbReference>
<dbReference type="PROSITE" id="PS50011">
    <property type="entry name" value="PROTEIN_KINASE_DOM"/>
    <property type="match status" value="1"/>
</dbReference>
<feature type="binding site" evidence="10">
    <location>
        <position position="1371"/>
    </location>
    <ligand>
        <name>ATP</name>
        <dbReference type="ChEBI" id="CHEBI:30616"/>
    </ligand>
</feature>
<dbReference type="Pfam" id="PF00564">
    <property type="entry name" value="PB1"/>
    <property type="match status" value="1"/>
</dbReference>
<dbReference type="FunFam" id="1.10.510.10:FF:000142">
    <property type="entry name" value="Octicosapeptide/phox/Bem1p domain kinase superfamily protein"/>
    <property type="match status" value="1"/>
</dbReference>
<feature type="compositionally biased region" description="Low complexity" evidence="11">
    <location>
        <begin position="301"/>
        <end position="311"/>
    </location>
</feature>
<evidence type="ECO:0000256" key="3">
    <source>
        <dbReference type="ARBA" id="ARBA00022527"/>
    </source>
</evidence>